<reference evidence="4" key="2">
    <citation type="submission" date="2023-05" db="EMBL/GenBank/DDBJ databases">
        <authorList>
            <person name="Schelkunov M.I."/>
        </authorList>
    </citation>
    <scope>NUCLEOTIDE SEQUENCE</scope>
    <source>
        <strain evidence="4">Hsosn_3</strain>
        <tissue evidence="4">Leaf</tissue>
    </source>
</reference>
<evidence type="ECO:0000259" key="2">
    <source>
        <dbReference type="Pfam" id="PF14214"/>
    </source>
</evidence>
<sequence>MEDLCHNHVLGKVIGVAYTIEFQKRGLPHAHIVFMVHGPCGELNSKCACMKDHKCTTFFPKDYTNETTIDSKGYAVYKRRNDGRTIMCKDVEVDNRFIVPYNRGLIVKYQAHINVEWCNQGRMIKYMFKYVTKGPDRATMAIEKSENNEADYDDNNKDDGKSKKNENMRIEARASPVTISGEKMSHADWVINVGDGKVQTVSSTDDGDSCWIQIPPEIFLDPKDDGKKVVLDRWPGKSKVYFSSDSICKGSINYESQETMYPTEILNSMKFAGIPNHELKLKVGAPIVLLRNIAPSKGLFFNSL</sequence>
<feature type="domain" description="DNA helicase Pif1-like 2B" evidence="3">
    <location>
        <begin position="264"/>
        <end position="299"/>
    </location>
</feature>
<dbReference type="EMBL" id="JAUIZM010000010">
    <property type="protein sequence ID" value="KAK1362419.1"/>
    <property type="molecule type" value="Genomic_DNA"/>
</dbReference>
<dbReference type="InterPro" id="IPR049163">
    <property type="entry name" value="Pif1-like_2B_dom"/>
</dbReference>
<dbReference type="InterPro" id="IPR025476">
    <property type="entry name" value="Helitron_helicase-like"/>
</dbReference>
<organism evidence="4 5">
    <name type="scientific">Heracleum sosnowskyi</name>
    <dbReference type="NCBI Taxonomy" id="360622"/>
    <lineage>
        <taxon>Eukaryota</taxon>
        <taxon>Viridiplantae</taxon>
        <taxon>Streptophyta</taxon>
        <taxon>Embryophyta</taxon>
        <taxon>Tracheophyta</taxon>
        <taxon>Spermatophyta</taxon>
        <taxon>Magnoliopsida</taxon>
        <taxon>eudicotyledons</taxon>
        <taxon>Gunneridae</taxon>
        <taxon>Pentapetalae</taxon>
        <taxon>asterids</taxon>
        <taxon>campanulids</taxon>
        <taxon>Apiales</taxon>
        <taxon>Apiaceae</taxon>
        <taxon>Apioideae</taxon>
        <taxon>apioid superclade</taxon>
        <taxon>Tordylieae</taxon>
        <taxon>Tordyliinae</taxon>
        <taxon>Heracleum</taxon>
    </lineage>
</organism>
<protein>
    <recommendedName>
        <fullName evidence="6">ATP-dependent DNA helicase</fullName>
    </recommendedName>
</protein>
<dbReference type="Proteomes" id="UP001237642">
    <property type="component" value="Unassembled WGS sequence"/>
</dbReference>
<dbReference type="AlphaFoldDB" id="A0AAD8M7B1"/>
<keyword evidence="5" id="KW-1185">Reference proteome</keyword>
<proteinExistence type="predicted"/>
<dbReference type="PANTHER" id="PTHR10492">
    <property type="match status" value="1"/>
</dbReference>
<feature type="region of interest" description="Disordered" evidence="1">
    <location>
        <begin position="144"/>
        <end position="168"/>
    </location>
</feature>
<dbReference type="Pfam" id="PF14214">
    <property type="entry name" value="Helitron_like_N"/>
    <property type="match status" value="1"/>
</dbReference>
<evidence type="ECO:0000313" key="5">
    <source>
        <dbReference type="Proteomes" id="UP001237642"/>
    </source>
</evidence>
<evidence type="ECO:0000313" key="4">
    <source>
        <dbReference type="EMBL" id="KAK1362419.1"/>
    </source>
</evidence>
<reference evidence="4" key="1">
    <citation type="submission" date="2023-02" db="EMBL/GenBank/DDBJ databases">
        <title>Genome of toxic invasive species Heracleum sosnowskyi carries increased number of genes despite the absence of recent whole-genome duplications.</title>
        <authorList>
            <person name="Schelkunov M."/>
            <person name="Shtratnikova V."/>
            <person name="Makarenko M."/>
            <person name="Klepikova A."/>
            <person name="Omelchenko D."/>
            <person name="Novikova G."/>
            <person name="Obukhova E."/>
            <person name="Bogdanov V."/>
            <person name="Penin A."/>
            <person name="Logacheva M."/>
        </authorList>
    </citation>
    <scope>NUCLEOTIDE SEQUENCE</scope>
    <source>
        <strain evidence="4">Hsosn_3</strain>
        <tissue evidence="4">Leaf</tissue>
    </source>
</reference>
<evidence type="ECO:0000256" key="1">
    <source>
        <dbReference type="SAM" id="MobiDB-lite"/>
    </source>
</evidence>
<accession>A0AAD8M7B1</accession>
<evidence type="ECO:0000259" key="3">
    <source>
        <dbReference type="Pfam" id="PF21530"/>
    </source>
</evidence>
<name>A0AAD8M7B1_9APIA</name>
<evidence type="ECO:0008006" key="6">
    <source>
        <dbReference type="Google" id="ProtNLM"/>
    </source>
</evidence>
<gene>
    <name evidence="4" type="ORF">POM88_046893</name>
</gene>
<dbReference type="PANTHER" id="PTHR10492:SF90">
    <property type="entry name" value="ATP-DEPENDENT DNA HELICASE"/>
    <property type="match status" value="1"/>
</dbReference>
<feature type="domain" description="Helitron helicase-like" evidence="2">
    <location>
        <begin position="1"/>
        <end position="33"/>
    </location>
</feature>
<dbReference type="Pfam" id="PF21530">
    <property type="entry name" value="Pif1_2B_dom"/>
    <property type="match status" value="1"/>
</dbReference>
<comment type="caution">
    <text evidence="4">The sequence shown here is derived from an EMBL/GenBank/DDBJ whole genome shotgun (WGS) entry which is preliminary data.</text>
</comment>
<feature type="compositionally biased region" description="Basic and acidic residues" evidence="1">
    <location>
        <begin position="154"/>
        <end position="168"/>
    </location>
</feature>